<evidence type="ECO:0000313" key="1">
    <source>
        <dbReference type="EMBL" id="ADE13582.1"/>
    </source>
</evidence>
<protein>
    <submittedName>
        <fullName evidence="1">Uncharacterized protein</fullName>
    </submittedName>
</protein>
<dbReference type="Proteomes" id="UP000001844">
    <property type="component" value="Chromosome"/>
</dbReference>
<accession>D5BVF4</accession>
<dbReference type="eggNOG" id="COG0859">
    <property type="taxonomic scope" value="Bacteria"/>
</dbReference>
<dbReference type="SUPFAM" id="SSF53756">
    <property type="entry name" value="UDP-Glycosyltransferase/glycogen phosphorylase"/>
    <property type="match status" value="1"/>
</dbReference>
<keyword evidence="2" id="KW-1185">Reference proteome</keyword>
<dbReference type="HOGENOM" id="CLU_324121_0_0_6"/>
<dbReference type="Gene3D" id="3.40.50.2000">
    <property type="entry name" value="Glycogen Phosphorylase B"/>
    <property type="match status" value="1"/>
</dbReference>
<dbReference type="STRING" id="472759.Nhal_0392"/>
<proteinExistence type="predicted"/>
<reference evidence="2" key="1">
    <citation type="submission" date="2010-04" db="EMBL/GenBank/DDBJ databases">
        <title>Complete genome sequence of Nitrosococcus halophilus Nc4, a salt-adapted, aerobic obligate ammonia-oxidizing sulfur purple bacterium.</title>
        <authorList>
            <consortium name="US DOE Joint Genome Institute"/>
            <person name="Campbell M.A."/>
            <person name="Malfatti S.A."/>
            <person name="Chain P.S.G."/>
            <person name="Heidelberg J.F."/>
            <person name="Ward B.B."/>
            <person name="Klotz M.G."/>
        </authorList>
    </citation>
    <scope>NUCLEOTIDE SEQUENCE [LARGE SCALE GENOMIC DNA]</scope>
    <source>
        <strain evidence="2">Nc4</strain>
    </source>
</reference>
<evidence type="ECO:0000313" key="2">
    <source>
        <dbReference type="Proteomes" id="UP000001844"/>
    </source>
</evidence>
<dbReference type="EMBL" id="CP001798">
    <property type="protein sequence ID" value="ADE13582.1"/>
    <property type="molecule type" value="Genomic_DNA"/>
</dbReference>
<gene>
    <name evidence="1" type="ordered locus">Nhal_0392</name>
</gene>
<dbReference type="RefSeq" id="WP_013031478.1">
    <property type="nucleotide sequence ID" value="NC_013960.1"/>
</dbReference>
<sequence length="891" mass="100506">MTTKKKDRVFFLSKALNRVFFVVNVLKYKENQEASKIFPNKQLKQHSDDVHLLMQLAEAATSEADWANAIFHWRQVYDAYPSSQIGKQARRRLNQALINRAMQLRRLGILDQTEGLVEEVLGIMPGNARALTEYAELATARGNWTTAIERWQAVLDAVQHEKDADKYKKIFSRAVGKLREAQICAAAMSLKEGVPDTEGAFLLAALQGSLVPIKPVIKLDPETTAEMRAARILIDLRSEPTCEKLAKYVIQVRWGKAVASALYQLTCPIAEVVNNSSLKNLHIDTTTLSAWLVIRAASILYADADNKDSIQHSISTTEATLRMGIHDPIAKEILIDTYIRTWNYNEVFSIYSTLDSPSVYCSLQYANVLNQLGRNEEAKEVLFELLSKNPFNWAIFNSLLRMNSYLNIFDRLEEHALKFSEKAIEPIEIINAFQMMSSLGLCDRSLSFLFQSGLPEQVGELNPSIAQRLCETLASTYLSQARYAESLYWSNKGIILSGAAENKKTQNLLSLRFEATHKCGLNDLASKTSKKIIGVGKMTTRQSYLASLSEKNFSRAWKIKTDNQDSIGIKLAFSEKYHSDGPTYHHINGRKILVFSIGGVGDQIRLLSILPDLLRHLQPRQTTVTCDPRLASLLEHSIPGIRTIAVTEYRGVASEAIFLERNNVPNHSAVRMVNNEAYKAAEDHDLVLNIIEFFRTLRPSVDSFKDSSHYLRPRSRLKNKWRARIHALGAKPKIGFSWRSGLMTMSRWHEYTRLIDWIELLLREDIEIVNLQYDLSSDERRLLGKLRPEALNRWPDLDLKNDLEDLAALSSALDVVIGPCTTITELAAAAGASVIYTATNAGGNWRTREPEGTDLFFPNMKMVFPQTPGSKEELVKISLKELDTLLEATPN</sequence>
<dbReference type="InterPro" id="IPR011990">
    <property type="entry name" value="TPR-like_helical_dom_sf"/>
</dbReference>
<dbReference type="AlphaFoldDB" id="D5BVF4"/>
<dbReference type="KEGG" id="nhl:Nhal_0392"/>
<name>D5BVF4_NITHN</name>
<dbReference type="OrthoDB" id="238183at2"/>
<dbReference type="eggNOG" id="COG0457">
    <property type="taxonomic scope" value="Bacteria"/>
</dbReference>
<dbReference type="Gene3D" id="1.25.40.10">
    <property type="entry name" value="Tetratricopeptide repeat domain"/>
    <property type="match status" value="2"/>
</dbReference>
<dbReference type="SUPFAM" id="SSF48452">
    <property type="entry name" value="TPR-like"/>
    <property type="match status" value="1"/>
</dbReference>
<organism evidence="1 2">
    <name type="scientific">Nitrosococcus halophilus (strain Nc4)</name>
    <dbReference type="NCBI Taxonomy" id="472759"/>
    <lineage>
        <taxon>Bacteria</taxon>
        <taxon>Pseudomonadati</taxon>
        <taxon>Pseudomonadota</taxon>
        <taxon>Gammaproteobacteria</taxon>
        <taxon>Chromatiales</taxon>
        <taxon>Chromatiaceae</taxon>
        <taxon>Nitrosococcus</taxon>
    </lineage>
</organism>